<accession>A0A835H8R5</accession>
<dbReference type="EMBL" id="JADFTS010000008">
    <property type="protein sequence ID" value="KAF9593792.1"/>
    <property type="molecule type" value="Genomic_DNA"/>
</dbReference>
<sequence>MSRKDLTTWNLMVRAYADNDCPKHAVSLFNELQMWGMKPDMVSVEHSSSLCPLGFCGLSKPVSWICCKVLFPRCMIGRSSFGRVLEMWKHKECLQALSFEPSERSGNVHSNGWWVCNAWYGRGAEALQVFYGMLTSGIKPDHVIITAVMRASWMKAGKFLNRLRWYMASSLQWSIMDLLARGGRLKDAYYFVTSMPVEANANVWDTLLGACIVADHLFDVESNNIGNHIVMSNIYAADERWDVGVKDLRRLMKEKDVKKPAGLRWSARGILLLPEISFTLRESIFTTNERPTLRVEEMTQQVNSYQNGQPKTSLKLSIEPSVTHSTVQQEENRCEECCYDAYRSYRLY</sequence>
<dbReference type="InterPro" id="IPR011990">
    <property type="entry name" value="TPR-like_helical_dom_sf"/>
</dbReference>
<reference evidence="3 4" key="1">
    <citation type="submission" date="2020-10" db="EMBL/GenBank/DDBJ databases">
        <title>The Coptis chinensis genome and diversification of protoberbering-type alkaloids.</title>
        <authorList>
            <person name="Wang B."/>
            <person name="Shu S."/>
            <person name="Song C."/>
            <person name="Liu Y."/>
        </authorList>
    </citation>
    <scope>NUCLEOTIDE SEQUENCE [LARGE SCALE GENOMIC DNA]</scope>
    <source>
        <strain evidence="3">HL-2020</strain>
        <tissue evidence="3">Leaf</tissue>
    </source>
</reference>
<dbReference type="PROSITE" id="PS51375">
    <property type="entry name" value="PPR"/>
    <property type="match status" value="1"/>
</dbReference>
<evidence type="ECO:0000313" key="3">
    <source>
        <dbReference type="EMBL" id="KAF9593792.1"/>
    </source>
</evidence>
<evidence type="ECO:0000256" key="2">
    <source>
        <dbReference type="PROSITE-ProRule" id="PRU00708"/>
    </source>
</evidence>
<dbReference type="GO" id="GO:0009451">
    <property type="term" value="P:RNA modification"/>
    <property type="evidence" value="ECO:0007669"/>
    <property type="project" value="InterPro"/>
</dbReference>
<dbReference type="InterPro" id="IPR046960">
    <property type="entry name" value="PPR_At4g14850-like_plant"/>
</dbReference>
<dbReference type="PANTHER" id="PTHR47926:SF481">
    <property type="entry name" value="TETRATRICOPEPTIDE-LIKE HELICAL DOMAIN SUPERFAMILY"/>
    <property type="match status" value="1"/>
</dbReference>
<organism evidence="3 4">
    <name type="scientific">Coptis chinensis</name>
    <dbReference type="NCBI Taxonomy" id="261450"/>
    <lineage>
        <taxon>Eukaryota</taxon>
        <taxon>Viridiplantae</taxon>
        <taxon>Streptophyta</taxon>
        <taxon>Embryophyta</taxon>
        <taxon>Tracheophyta</taxon>
        <taxon>Spermatophyta</taxon>
        <taxon>Magnoliopsida</taxon>
        <taxon>Ranunculales</taxon>
        <taxon>Ranunculaceae</taxon>
        <taxon>Coptidoideae</taxon>
        <taxon>Coptis</taxon>
    </lineage>
</organism>
<gene>
    <name evidence="3" type="ORF">IFM89_025501</name>
</gene>
<name>A0A835H8R5_9MAGN</name>
<proteinExistence type="predicted"/>
<evidence type="ECO:0000313" key="4">
    <source>
        <dbReference type="Proteomes" id="UP000631114"/>
    </source>
</evidence>
<dbReference type="NCBIfam" id="TIGR00756">
    <property type="entry name" value="PPR"/>
    <property type="match status" value="1"/>
</dbReference>
<evidence type="ECO:0008006" key="5">
    <source>
        <dbReference type="Google" id="ProtNLM"/>
    </source>
</evidence>
<evidence type="ECO:0000256" key="1">
    <source>
        <dbReference type="ARBA" id="ARBA00022737"/>
    </source>
</evidence>
<dbReference type="GO" id="GO:0003723">
    <property type="term" value="F:RNA binding"/>
    <property type="evidence" value="ECO:0007669"/>
    <property type="project" value="InterPro"/>
</dbReference>
<dbReference type="AlphaFoldDB" id="A0A835H8R5"/>
<dbReference type="InterPro" id="IPR046848">
    <property type="entry name" value="E_motif"/>
</dbReference>
<protein>
    <recommendedName>
        <fullName evidence="5">Pentatricopeptide repeat-containing protein</fullName>
    </recommendedName>
</protein>
<dbReference type="InterPro" id="IPR002885">
    <property type="entry name" value="PPR_rpt"/>
</dbReference>
<dbReference type="Pfam" id="PF01535">
    <property type="entry name" value="PPR"/>
    <property type="match status" value="1"/>
</dbReference>
<dbReference type="PANTHER" id="PTHR47926">
    <property type="entry name" value="PENTATRICOPEPTIDE REPEAT-CONTAINING PROTEIN"/>
    <property type="match status" value="1"/>
</dbReference>
<feature type="repeat" description="PPR" evidence="2">
    <location>
        <begin position="5"/>
        <end position="39"/>
    </location>
</feature>
<dbReference type="Proteomes" id="UP000631114">
    <property type="component" value="Unassembled WGS sequence"/>
</dbReference>
<dbReference type="OrthoDB" id="185373at2759"/>
<comment type="caution">
    <text evidence="3">The sequence shown here is derived from an EMBL/GenBank/DDBJ whole genome shotgun (WGS) entry which is preliminary data.</text>
</comment>
<dbReference type="Gene3D" id="1.25.40.10">
    <property type="entry name" value="Tetratricopeptide repeat domain"/>
    <property type="match status" value="1"/>
</dbReference>
<keyword evidence="1" id="KW-0677">Repeat</keyword>
<keyword evidence="4" id="KW-1185">Reference proteome</keyword>
<dbReference type="Pfam" id="PF20431">
    <property type="entry name" value="E_motif"/>
    <property type="match status" value="1"/>
</dbReference>